<evidence type="ECO:0000259" key="1">
    <source>
        <dbReference type="Pfam" id="PF07484"/>
    </source>
</evidence>
<sequence length="108" mass="11104">MPATAGAAQVGGDEYIGMVKLLTGTTPPVGWSRCDGRMLPVAEHPALFAVLGTAHGGDGTHLFSLPNLGEPATGGVLMQFAIKTANGPATTTALAELRLVRRPRAKRA</sequence>
<dbReference type="Gene3D" id="3.90.1340.10">
    <property type="entry name" value="Phage tail collar domain"/>
    <property type="match status" value="1"/>
</dbReference>
<evidence type="ECO:0000313" key="3">
    <source>
        <dbReference type="Proteomes" id="UP000831785"/>
    </source>
</evidence>
<dbReference type="Proteomes" id="UP000831785">
    <property type="component" value="Chromosome"/>
</dbReference>
<dbReference type="SUPFAM" id="SSF88874">
    <property type="entry name" value="Receptor-binding domain of short tail fibre protein gp12"/>
    <property type="match status" value="1"/>
</dbReference>
<dbReference type="InterPro" id="IPR011083">
    <property type="entry name" value="Phage_tail_collar_dom"/>
</dbReference>
<gene>
    <name evidence="2" type="ORF">MUN80_02300</name>
</gene>
<organism evidence="2 3">
    <name type="scientific">Hymenobacter cellulosivorans</name>
    <dbReference type="NCBI Taxonomy" id="2932249"/>
    <lineage>
        <taxon>Bacteria</taxon>
        <taxon>Pseudomonadati</taxon>
        <taxon>Bacteroidota</taxon>
        <taxon>Cytophagia</taxon>
        <taxon>Cytophagales</taxon>
        <taxon>Hymenobacteraceae</taxon>
        <taxon>Hymenobacter</taxon>
    </lineage>
</organism>
<dbReference type="RefSeq" id="WP_244719080.1">
    <property type="nucleotide sequence ID" value="NZ_CP095049.1"/>
</dbReference>
<dbReference type="Pfam" id="PF07484">
    <property type="entry name" value="Collar"/>
    <property type="match status" value="1"/>
</dbReference>
<protein>
    <submittedName>
        <fullName evidence="2">Phage tail protein</fullName>
    </submittedName>
</protein>
<reference evidence="2 3" key="1">
    <citation type="submission" date="2022-04" db="EMBL/GenBank/DDBJ databases">
        <title>Hymenobacter sp. isolated from the air.</title>
        <authorList>
            <person name="Won M."/>
            <person name="Lee C.-M."/>
            <person name="Woen H.-Y."/>
            <person name="Kwon S.-W."/>
        </authorList>
    </citation>
    <scope>NUCLEOTIDE SEQUENCE [LARGE SCALE GENOMIC DNA]</scope>
    <source>
        <strain evidence="3">5116 S-27</strain>
    </source>
</reference>
<name>A0ABY4FC45_9BACT</name>
<feature type="domain" description="Phage tail collar" evidence="1">
    <location>
        <begin position="17"/>
        <end position="68"/>
    </location>
</feature>
<keyword evidence="3" id="KW-1185">Reference proteome</keyword>
<evidence type="ECO:0000313" key="2">
    <source>
        <dbReference type="EMBL" id="UOQ53598.1"/>
    </source>
</evidence>
<accession>A0ABY4FC45</accession>
<proteinExistence type="predicted"/>
<dbReference type="EMBL" id="CP095049">
    <property type="protein sequence ID" value="UOQ53598.1"/>
    <property type="molecule type" value="Genomic_DNA"/>
</dbReference>
<dbReference type="InterPro" id="IPR037053">
    <property type="entry name" value="Phage_tail_collar_dom_sf"/>
</dbReference>